<dbReference type="EMBL" id="QKZU01000003">
    <property type="protein sequence ID" value="PZX59741.1"/>
    <property type="molecule type" value="Genomic_DNA"/>
</dbReference>
<organism evidence="8 10">
    <name type="scientific">Algoriphagus ratkowskyi</name>
    <dbReference type="NCBI Taxonomy" id="57028"/>
    <lineage>
        <taxon>Bacteria</taxon>
        <taxon>Pseudomonadati</taxon>
        <taxon>Bacteroidota</taxon>
        <taxon>Cytophagia</taxon>
        <taxon>Cytophagales</taxon>
        <taxon>Cyclobacteriaceae</taxon>
        <taxon>Algoriphagus</taxon>
    </lineage>
</organism>
<dbReference type="InterPro" id="IPR036388">
    <property type="entry name" value="WH-like_DNA-bd_sf"/>
</dbReference>
<evidence type="ECO:0000259" key="6">
    <source>
        <dbReference type="Pfam" id="PF04542"/>
    </source>
</evidence>
<evidence type="ECO:0000256" key="4">
    <source>
        <dbReference type="ARBA" id="ARBA00023125"/>
    </source>
</evidence>
<dbReference type="Pfam" id="PF04542">
    <property type="entry name" value="Sigma70_r2"/>
    <property type="match status" value="1"/>
</dbReference>
<dbReference type="InterPro" id="IPR014284">
    <property type="entry name" value="RNA_pol_sigma-70_dom"/>
</dbReference>
<dbReference type="Gene3D" id="1.10.10.10">
    <property type="entry name" value="Winged helix-like DNA-binding domain superfamily/Winged helix DNA-binding domain"/>
    <property type="match status" value="1"/>
</dbReference>
<feature type="domain" description="RNA polymerase sigma-70 region 2" evidence="6">
    <location>
        <begin position="11"/>
        <end position="73"/>
    </location>
</feature>
<dbReference type="Proteomes" id="UP000321927">
    <property type="component" value="Unassembled WGS sequence"/>
</dbReference>
<dbReference type="InterPro" id="IPR013324">
    <property type="entry name" value="RNA_pol_sigma_r3/r4-like"/>
</dbReference>
<dbReference type="GO" id="GO:0003677">
    <property type="term" value="F:DNA binding"/>
    <property type="evidence" value="ECO:0007669"/>
    <property type="project" value="UniProtKB-KW"/>
</dbReference>
<name>A0A2W7RHP0_9BACT</name>
<accession>A0A2W7RHP0</accession>
<proteinExistence type="inferred from homology"/>
<reference evidence="8 10" key="1">
    <citation type="submission" date="2018-06" db="EMBL/GenBank/DDBJ databases">
        <title>Genomic Encyclopedia of Archaeal and Bacterial Type Strains, Phase II (KMG-II): from individual species to whole genera.</title>
        <authorList>
            <person name="Goeker M."/>
        </authorList>
    </citation>
    <scope>NUCLEOTIDE SEQUENCE [LARGE SCALE GENOMIC DNA]</scope>
    <source>
        <strain evidence="8 10">DSM 22686</strain>
    </source>
</reference>
<dbReference type="SUPFAM" id="SSF88946">
    <property type="entry name" value="Sigma2 domain of RNA polymerase sigma factors"/>
    <property type="match status" value="1"/>
</dbReference>
<dbReference type="OrthoDB" id="9795666at2"/>
<dbReference type="GO" id="GO:0006352">
    <property type="term" value="P:DNA-templated transcription initiation"/>
    <property type="evidence" value="ECO:0007669"/>
    <property type="project" value="InterPro"/>
</dbReference>
<dbReference type="InterPro" id="IPR013325">
    <property type="entry name" value="RNA_pol_sigma_r2"/>
</dbReference>
<dbReference type="PANTHER" id="PTHR43133">
    <property type="entry name" value="RNA POLYMERASE ECF-TYPE SIGMA FACTO"/>
    <property type="match status" value="1"/>
</dbReference>
<evidence type="ECO:0000256" key="1">
    <source>
        <dbReference type="ARBA" id="ARBA00010641"/>
    </source>
</evidence>
<dbReference type="EMBL" id="VORV01000004">
    <property type="protein sequence ID" value="TXD78545.1"/>
    <property type="molecule type" value="Genomic_DNA"/>
</dbReference>
<keyword evidence="11" id="KW-1185">Reference proteome</keyword>
<keyword evidence="2" id="KW-0805">Transcription regulation</keyword>
<dbReference type="AlphaFoldDB" id="A0A2W7RHP0"/>
<evidence type="ECO:0000256" key="2">
    <source>
        <dbReference type="ARBA" id="ARBA00023015"/>
    </source>
</evidence>
<keyword evidence="3" id="KW-0731">Sigma factor</keyword>
<evidence type="ECO:0000256" key="3">
    <source>
        <dbReference type="ARBA" id="ARBA00023082"/>
    </source>
</evidence>
<evidence type="ECO:0000256" key="5">
    <source>
        <dbReference type="ARBA" id="ARBA00023163"/>
    </source>
</evidence>
<evidence type="ECO:0000313" key="8">
    <source>
        <dbReference type="EMBL" id="PZX59741.1"/>
    </source>
</evidence>
<dbReference type="Proteomes" id="UP000249115">
    <property type="component" value="Unassembled WGS sequence"/>
</dbReference>
<evidence type="ECO:0000313" key="9">
    <source>
        <dbReference type="EMBL" id="TXD78545.1"/>
    </source>
</evidence>
<feature type="domain" description="RNA polymerase sigma factor 70 region 4 type 2" evidence="7">
    <location>
        <begin position="102"/>
        <end position="149"/>
    </location>
</feature>
<dbReference type="Gene3D" id="1.10.1740.10">
    <property type="match status" value="1"/>
</dbReference>
<comment type="caution">
    <text evidence="8">The sequence shown here is derived from an EMBL/GenBank/DDBJ whole genome shotgun (WGS) entry which is preliminary data.</text>
</comment>
<gene>
    <name evidence="9" type="ORF">ESW18_07065</name>
    <name evidence="8" type="ORF">LV84_00950</name>
</gene>
<evidence type="ECO:0000259" key="7">
    <source>
        <dbReference type="Pfam" id="PF08281"/>
    </source>
</evidence>
<evidence type="ECO:0000313" key="10">
    <source>
        <dbReference type="Proteomes" id="UP000249115"/>
    </source>
</evidence>
<keyword evidence="5" id="KW-0804">Transcription</keyword>
<sequence>MNHNQLDHILKANHRDAYLWARQCCSFDDEMAKDVLQQSYLKILEGQAKLKDVSKAKTWLFSIIRYTAIDSLRIAGKVVSLSDSYDPIEIHEEVDTTDYEGIIKHLPEMQREVILMVFYHQMTIAQSAEILQIGLGTARTHYDRGKKKLKELITKVQIQEEYGK</sequence>
<evidence type="ECO:0000313" key="11">
    <source>
        <dbReference type="Proteomes" id="UP000321927"/>
    </source>
</evidence>
<comment type="similarity">
    <text evidence="1">Belongs to the sigma-70 factor family. ECF subfamily.</text>
</comment>
<keyword evidence="4" id="KW-0238">DNA-binding</keyword>
<dbReference type="InterPro" id="IPR007627">
    <property type="entry name" value="RNA_pol_sigma70_r2"/>
</dbReference>
<dbReference type="RefSeq" id="WP_086499448.1">
    <property type="nucleotide sequence ID" value="NZ_MSSV01000003.1"/>
</dbReference>
<dbReference type="GO" id="GO:0016987">
    <property type="term" value="F:sigma factor activity"/>
    <property type="evidence" value="ECO:0007669"/>
    <property type="project" value="UniProtKB-KW"/>
</dbReference>
<dbReference type="InterPro" id="IPR039425">
    <property type="entry name" value="RNA_pol_sigma-70-like"/>
</dbReference>
<dbReference type="PANTHER" id="PTHR43133:SF8">
    <property type="entry name" value="RNA POLYMERASE SIGMA FACTOR HI_1459-RELATED"/>
    <property type="match status" value="1"/>
</dbReference>
<dbReference type="NCBIfam" id="TIGR02937">
    <property type="entry name" value="sigma70-ECF"/>
    <property type="match status" value="1"/>
</dbReference>
<dbReference type="Pfam" id="PF08281">
    <property type="entry name" value="Sigma70_r4_2"/>
    <property type="match status" value="1"/>
</dbReference>
<dbReference type="InterPro" id="IPR013249">
    <property type="entry name" value="RNA_pol_sigma70_r4_t2"/>
</dbReference>
<reference evidence="9 11" key="2">
    <citation type="submission" date="2019-08" db="EMBL/GenBank/DDBJ databases">
        <title>Genome of Algoriphagus ratkowskyi IC026.</title>
        <authorList>
            <person name="Bowman J.P."/>
        </authorList>
    </citation>
    <scope>NUCLEOTIDE SEQUENCE [LARGE SCALE GENOMIC DNA]</scope>
    <source>
        <strain evidence="9 11">IC026</strain>
    </source>
</reference>
<protein>
    <submittedName>
        <fullName evidence="9">RNA polymerase sigma factor</fullName>
    </submittedName>
    <submittedName>
        <fullName evidence="8">RNA polymerase sigma-70 factor (ECF subfamily)</fullName>
    </submittedName>
</protein>
<dbReference type="SUPFAM" id="SSF88659">
    <property type="entry name" value="Sigma3 and sigma4 domains of RNA polymerase sigma factors"/>
    <property type="match status" value="1"/>
</dbReference>